<dbReference type="GO" id="GO:0012505">
    <property type="term" value="C:endomembrane system"/>
    <property type="evidence" value="ECO:0007669"/>
    <property type="project" value="UniProtKB-SubCell"/>
</dbReference>
<keyword evidence="14 29" id="KW-0547">Nucleotide-binding</keyword>
<dbReference type="Pfam" id="PF08912">
    <property type="entry name" value="Rho_Binding"/>
    <property type="match status" value="1"/>
</dbReference>
<dbReference type="PROSITE" id="PS00107">
    <property type="entry name" value="PROTEIN_KINASE_ATP"/>
    <property type="match status" value="1"/>
</dbReference>
<evidence type="ECO:0000256" key="12">
    <source>
        <dbReference type="ARBA" id="ARBA00022679"/>
    </source>
</evidence>
<dbReference type="FunFam" id="1.20.5.730:FF:000001">
    <property type="entry name" value="rho-associated protein kinase 2"/>
    <property type="match status" value="1"/>
</dbReference>
<dbReference type="GO" id="GO:1901888">
    <property type="term" value="P:regulation of cell junction assembly"/>
    <property type="evidence" value="ECO:0007669"/>
    <property type="project" value="TreeGrafter"/>
</dbReference>
<evidence type="ECO:0000256" key="25">
    <source>
        <dbReference type="ARBA" id="ARBA00068946"/>
    </source>
</evidence>
<dbReference type="GO" id="GO:0048598">
    <property type="term" value="P:embryonic morphogenesis"/>
    <property type="evidence" value="ECO:0007669"/>
    <property type="project" value="TreeGrafter"/>
</dbReference>
<accession>A0A833S6B7</accession>
<evidence type="ECO:0000256" key="27">
    <source>
        <dbReference type="ARBA" id="ARBA00082807"/>
    </source>
</evidence>
<feature type="compositionally biased region" description="Basic and acidic residues" evidence="31">
    <location>
        <begin position="518"/>
        <end position="527"/>
    </location>
</feature>
<keyword evidence="16" id="KW-0418">Kinase</keyword>
<dbReference type="PANTHER" id="PTHR22988">
    <property type="entry name" value="MYOTONIC DYSTROPHY S/T KINASE-RELATED"/>
    <property type="match status" value="1"/>
</dbReference>
<dbReference type="GO" id="GO:0031032">
    <property type="term" value="P:actomyosin structure organization"/>
    <property type="evidence" value="ECO:0007669"/>
    <property type="project" value="TreeGrafter"/>
</dbReference>
<sequence length="1386" mass="159751">MDVIRDEDRRRRLRVLEERIKDPKSITNIDCLLDTVQALVADCDHPSVKRMKNIEAYTNRYDSVAQDICKMRMHTDDFTLIKVIGRGSFGEVQLVRHKSTQKVYAMKLLSKFEMIKRSDSAFFWEERDIMAHANSQWIVQLHFAFQDQKYLYMVMDYMPGGDLVNLMSNYDVPEKWAKFYCAEVVLALDAIHRMGFVHRDVKPDNMLLDKYGHLKLADFGTCMRMDVDGLVRSDTAVGTPDYISPEVLQSQGGEGVYGRECDWWSVGVFLYEMLVGDTPFYADSLVGTYSKIMDHRNSLHFPQEVDISHSAKNLICGFLTDRTKRLGRNGVEEIKSHPFFKNDQWTFENLRECVPPVVPELSGDDDTSNFEDVDKEDGPEESFPVPKAFSGNHLPFIGFTYSEDYQLMGCNGKESVDGLENHINNGTNDDIKISQLENLLDKEKRQVESLESRQKALTTQLEAMTRRETELREEIGRADKELTLLRHNYKEAQRRMEHETELRRKAESLIVELKKKYDEEQTKRARDASNSQQTSERVTSLEKQIKEMQSKLERETETVTRLRKQTTEITVARQAAEQMANELQMERAKLQAQRDNLQQEVATLQGQLSKERSSRSQASSLTAELESRLSALHVELEHSREKEEKALVDNRQLTEKISTLEKEAAGLTLELKAAQARYNQEVVAHQETERSRILSKEEANLEVVKALQAKLNEEKSGRQRAELLAQEKERQTSMLSVDYRQIQQRLQKLEGEHRQEVEKVKVLQGQVEQEQQKRNVLQTDLAQQSSEAGRLRAREQQLAGEVAQLREAKRQIEEELHHLKTQRNVDQLQTKELQEQLEAEAYFSTLYKTQTQELREELDEKIRLQQELEEERSSLVHQLQLSLARGDSEALARSIAEETVADLEKERTMKELEYKDGVAKHHQELNAKEQIINRLKDSESELKKNVDQYLKEKEDLSKRFKELQDQLSKAQSNSEEIEKLGSKLKTEQLLKQQAVNKLAEIMNRKDLSSSGKSKNKASAADLRKKEKDCRRLQQELTQEREKYGQLAAKWQKDLQDIQAQLVEENQAKLRLQMELDSKDSEIETLQMKIASLNSETASVSSVENDGEDSVLSEHGTMRLEGWLNVPNKQNIKRHGWKKQYVVVSSKKIIFYNSENDKLNADPVLILDLNKVFHVRSVTQGDVIRADAKDIPRIFQLLYAGEGEARRPGDEGNTLPGVELPQLTDKPGTQSLKGHEFVSISYHMPTTCEVCSKQLWHMFRPPPALECRRCRIKVHKEHLDKKEDAIAPCKLHYDPNSARELLILAGSPDEQKYWVARLSRRVQKCGYKANSHVDGTGQRVSPRESTRSTLKPYLSVQQRSATLPANASMGNNKIIIISIYLVQYDFI</sequence>
<feature type="region of interest" description="Disordered" evidence="31">
    <location>
        <begin position="361"/>
        <end position="382"/>
    </location>
</feature>
<keyword evidence="21" id="KW-0472">Membrane</keyword>
<feature type="domain" description="PH" evidence="32">
    <location>
        <begin position="1116"/>
        <end position="1322"/>
    </location>
</feature>
<dbReference type="GO" id="GO:0000281">
    <property type="term" value="P:mitotic cytokinesis"/>
    <property type="evidence" value="ECO:0007669"/>
    <property type="project" value="TreeGrafter"/>
</dbReference>
<dbReference type="SMART" id="SM00109">
    <property type="entry name" value="C1"/>
    <property type="match status" value="1"/>
</dbReference>
<protein>
    <recommendedName>
        <fullName evidence="25">Rho-associated protein kinase let-502</fullName>
        <ecNumber evidence="7">2.7.11.1</ecNumber>
    </recommendedName>
    <alternativeName>
        <fullName evidence="26">Lethal protein 502</fullName>
    </alternativeName>
    <alternativeName>
        <fullName evidence="27">Rho-binding kinase let-502</fullName>
    </alternativeName>
</protein>
<feature type="region of interest" description="Disordered" evidence="31">
    <location>
        <begin position="518"/>
        <end position="541"/>
    </location>
</feature>
<dbReference type="Pfam" id="PF25346">
    <property type="entry name" value="PH_MRCK"/>
    <property type="match status" value="1"/>
</dbReference>
<dbReference type="InterPro" id="IPR017441">
    <property type="entry name" value="Protein_kinase_ATP_BS"/>
</dbReference>
<keyword evidence="15" id="KW-0863">Zinc-finger</keyword>
<evidence type="ECO:0000256" key="10">
    <source>
        <dbReference type="ARBA" id="ARBA00022527"/>
    </source>
</evidence>
<keyword evidence="10" id="KW-0723">Serine/threonine-protein kinase</keyword>
<feature type="domain" description="AGC-kinase C-terminal" evidence="35">
    <location>
        <begin position="341"/>
        <end position="411"/>
    </location>
</feature>
<evidence type="ECO:0000259" key="36">
    <source>
        <dbReference type="PROSITE" id="PS51859"/>
    </source>
</evidence>
<evidence type="ECO:0000256" key="1">
    <source>
        <dbReference type="ARBA" id="ARBA00001946"/>
    </source>
</evidence>
<feature type="compositionally biased region" description="Low complexity" evidence="31">
    <location>
        <begin position="1008"/>
        <end position="1020"/>
    </location>
</feature>
<dbReference type="FunFam" id="1.10.510.10:FF:000047">
    <property type="entry name" value="Rho-associated protein kinase 1"/>
    <property type="match status" value="1"/>
</dbReference>
<dbReference type="SUPFAM" id="SSF57889">
    <property type="entry name" value="Cysteine-rich domain"/>
    <property type="match status" value="1"/>
</dbReference>
<dbReference type="PROSITE" id="PS51859">
    <property type="entry name" value="RHO_BD"/>
    <property type="match status" value="1"/>
</dbReference>
<comment type="cofactor">
    <cofactor evidence="1">
        <name>Mg(2+)</name>
        <dbReference type="ChEBI" id="CHEBI:18420"/>
    </cofactor>
</comment>
<keyword evidence="12" id="KW-0808">Transferase</keyword>
<keyword evidence="13" id="KW-0479">Metal-binding</keyword>
<evidence type="ECO:0000256" key="6">
    <source>
        <dbReference type="ARBA" id="ARBA00009903"/>
    </source>
</evidence>
<dbReference type="FunFam" id="2.30.29.30:FF:000308">
    <property type="entry name" value="Rho-associated protein kinase 1"/>
    <property type="match status" value="1"/>
</dbReference>
<organism evidence="37 38">
    <name type="scientific">Frieseomelitta varia</name>
    <dbReference type="NCBI Taxonomy" id="561572"/>
    <lineage>
        <taxon>Eukaryota</taxon>
        <taxon>Metazoa</taxon>
        <taxon>Ecdysozoa</taxon>
        <taxon>Arthropoda</taxon>
        <taxon>Hexapoda</taxon>
        <taxon>Insecta</taxon>
        <taxon>Pterygota</taxon>
        <taxon>Neoptera</taxon>
        <taxon>Endopterygota</taxon>
        <taxon>Hymenoptera</taxon>
        <taxon>Apocrita</taxon>
        <taxon>Aculeata</taxon>
        <taxon>Apoidea</taxon>
        <taxon>Anthophila</taxon>
        <taxon>Apidae</taxon>
        <taxon>Frieseomelitta</taxon>
    </lineage>
</organism>
<dbReference type="FunFam" id="3.30.200.20:FF:000072">
    <property type="entry name" value="Rho-associated protein kinase 2"/>
    <property type="match status" value="1"/>
</dbReference>
<dbReference type="SMART" id="SM00220">
    <property type="entry name" value="S_TKc"/>
    <property type="match status" value="1"/>
</dbReference>
<evidence type="ECO:0000259" key="33">
    <source>
        <dbReference type="PROSITE" id="PS50011"/>
    </source>
</evidence>
<dbReference type="Proteomes" id="UP000655588">
    <property type="component" value="Unassembled WGS sequence"/>
</dbReference>
<dbReference type="SUPFAM" id="SSF103652">
    <property type="entry name" value="G protein-binding domain"/>
    <property type="match status" value="1"/>
</dbReference>
<evidence type="ECO:0000256" key="3">
    <source>
        <dbReference type="ARBA" id="ARBA00004236"/>
    </source>
</evidence>
<dbReference type="PROSITE" id="PS50011">
    <property type="entry name" value="PROTEIN_KINASE_DOM"/>
    <property type="match status" value="1"/>
</dbReference>
<dbReference type="GO" id="GO:0005737">
    <property type="term" value="C:cytoplasm"/>
    <property type="evidence" value="ECO:0007669"/>
    <property type="project" value="TreeGrafter"/>
</dbReference>
<keyword evidence="11" id="KW-0597">Phosphoprotein</keyword>
<evidence type="ECO:0000259" key="35">
    <source>
        <dbReference type="PROSITE" id="PS51285"/>
    </source>
</evidence>
<evidence type="ECO:0000256" key="14">
    <source>
        <dbReference type="ARBA" id="ARBA00022741"/>
    </source>
</evidence>
<dbReference type="PROSITE" id="PS00108">
    <property type="entry name" value="PROTEIN_KINASE_ST"/>
    <property type="match status" value="1"/>
</dbReference>
<evidence type="ECO:0000256" key="7">
    <source>
        <dbReference type="ARBA" id="ARBA00012513"/>
    </source>
</evidence>
<dbReference type="GO" id="GO:0005856">
    <property type="term" value="C:cytoskeleton"/>
    <property type="evidence" value="ECO:0007669"/>
    <property type="project" value="UniProtKB-SubCell"/>
</dbReference>
<dbReference type="InterPro" id="IPR011993">
    <property type="entry name" value="PH-like_dom_sf"/>
</dbReference>
<dbReference type="PANTHER" id="PTHR22988:SF73">
    <property type="entry name" value="RHO-ASSOCIATED PROTEIN KINASE"/>
    <property type="match status" value="1"/>
</dbReference>
<keyword evidence="17" id="KW-0862">Zinc</keyword>
<keyword evidence="9" id="KW-0963">Cytoplasm</keyword>
<dbReference type="InterPro" id="IPR046349">
    <property type="entry name" value="C1-like_sf"/>
</dbReference>
<dbReference type="InterPro" id="IPR008271">
    <property type="entry name" value="Ser/Thr_kinase_AS"/>
</dbReference>
<feature type="domain" description="Phorbol-ester/DAG-type" evidence="34">
    <location>
        <begin position="1233"/>
        <end position="1288"/>
    </location>
</feature>
<proteinExistence type="inferred from homology"/>
<feature type="compositionally biased region" description="Polar residues" evidence="31">
    <location>
        <begin position="528"/>
        <end position="538"/>
    </location>
</feature>
<dbReference type="EMBL" id="WNWW01000504">
    <property type="protein sequence ID" value="KAF3424042.1"/>
    <property type="molecule type" value="Genomic_DNA"/>
</dbReference>
<dbReference type="Gene3D" id="1.20.5.340">
    <property type="match status" value="1"/>
</dbReference>
<dbReference type="SUPFAM" id="SSF50729">
    <property type="entry name" value="PH domain-like"/>
    <property type="match status" value="1"/>
</dbReference>
<evidence type="ECO:0000256" key="17">
    <source>
        <dbReference type="ARBA" id="ARBA00022833"/>
    </source>
</evidence>
<feature type="binding site" evidence="29">
    <location>
        <position position="107"/>
    </location>
    <ligand>
        <name>ATP</name>
        <dbReference type="ChEBI" id="CHEBI:30616"/>
    </ligand>
</feature>
<feature type="region of interest" description="Disordered" evidence="31">
    <location>
        <begin position="1006"/>
        <end position="1027"/>
    </location>
</feature>
<comment type="function">
    <text evidence="23">Negatively regulates mel-11 to relieve the inhibition of mlc-4, allowing contraction of the circumferentially oriented microfilaments in epidermal cells and thereby regulating myosin II contractility during spermathecal contraction, cleavage furrow contraction in early embryos, and embryonic elongation and morphogenesis. Required for P-cell migration. May also play a role in oocyte cellularization.</text>
</comment>
<evidence type="ECO:0000256" key="15">
    <source>
        <dbReference type="ARBA" id="ARBA00022771"/>
    </source>
</evidence>
<gene>
    <name evidence="37" type="ORF">E2986_04729</name>
</gene>
<evidence type="ECO:0000256" key="11">
    <source>
        <dbReference type="ARBA" id="ARBA00022553"/>
    </source>
</evidence>
<dbReference type="Gene3D" id="1.10.510.10">
    <property type="entry name" value="Transferase(Phosphotransferase) domain 1"/>
    <property type="match status" value="1"/>
</dbReference>
<dbReference type="CDD" id="cd05596">
    <property type="entry name" value="STKc_ROCK"/>
    <property type="match status" value="1"/>
</dbReference>
<evidence type="ECO:0000256" key="23">
    <source>
        <dbReference type="ARBA" id="ARBA00053856"/>
    </source>
</evidence>
<dbReference type="Gene3D" id="1.20.5.730">
    <property type="entry name" value="Single helix bin"/>
    <property type="match status" value="1"/>
</dbReference>
<keyword evidence="20 28" id="KW-0175">Coiled coil</keyword>
<evidence type="ECO:0000256" key="21">
    <source>
        <dbReference type="ARBA" id="ARBA00023136"/>
    </source>
</evidence>
<evidence type="ECO:0000256" key="28">
    <source>
        <dbReference type="PROSITE-ProRule" id="PRU01206"/>
    </source>
</evidence>
<dbReference type="GO" id="GO:0008270">
    <property type="term" value="F:zinc ion binding"/>
    <property type="evidence" value="ECO:0007669"/>
    <property type="project" value="UniProtKB-KW"/>
</dbReference>
<dbReference type="EC" id="2.7.11.1" evidence="7"/>
<keyword evidence="19" id="KW-0460">Magnesium</keyword>
<dbReference type="Gene3D" id="3.30.60.20">
    <property type="match status" value="1"/>
</dbReference>
<comment type="subunit">
    <text evidence="24">Interacts with rho-1.</text>
</comment>
<comment type="subcellular location">
    <subcellularLocation>
        <location evidence="3">Cell membrane</location>
    </subcellularLocation>
    <subcellularLocation>
        <location evidence="5">Cleavage furrow</location>
    </subcellularLocation>
    <subcellularLocation>
        <location evidence="4">Cytoplasm</location>
        <location evidence="4">Cytoskeleton</location>
    </subcellularLocation>
    <subcellularLocation>
        <location evidence="2">Endomembrane system</location>
        <topology evidence="2">Peripheral membrane protein</topology>
    </subcellularLocation>
</comment>
<feature type="domain" description="RhoBD" evidence="36">
    <location>
        <begin position="943"/>
        <end position="1007"/>
    </location>
</feature>
<dbReference type="SUPFAM" id="SSF56112">
    <property type="entry name" value="Protein kinase-like (PK-like)"/>
    <property type="match status" value="1"/>
</dbReference>
<evidence type="ECO:0000256" key="20">
    <source>
        <dbReference type="ARBA" id="ARBA00023054"/>
    </source>
</evidence>
<evidence type="ECO:0000256" key="8">
    <source>
        <dbReference type="ARBA" id="ARBA00022475"/>
    </source>
</evidence>
<evidence type="ECO:0000256" key="16">
    <source>
        <dbReference type="ARBA" id="ARBA00022777"/>
    </source>
</evidence>
<evidence type="ECO:0000313" key="38">
    <source>
        <dbReference type="Proteomes" id="UP000655588"/>
    </source>
</evidence>
<comment type="caution">
    <text evidence="37">The sequence shown here is derived from an EMBL/GenBank/DDBJ whole genome shotgun (WGS) entry which is preliminary data.</text>
</comment>
<feature type="domain" description="Protein kinase" evidence="33">
    <location>
        <begin position="78"/>
        <end position="340"/>
    </location>
</feature>
<evidence type="ECO:0000256" key="31">
    <source>
        <dbReference type="SAM" id="MobiDB-lite"/>
    </source>
</evidence>
<keyword evidence="22" id="KW-0206">Cytoskeleton</keyword>
<feature type="compositionally biased region" description="Acidic residues" evidence="31">
    <location>
        <begin position="362"/>
        <end position="380"/>
    </location>
</feature>
<dbReference type="FunFam" id="3.30.60.20:FF:000036">
    <property type="entry name" value="Rho-associated protein kinase 1"/>
    <property type="match status" value="1"/>
</dbReference>
<dbReference type="InterPro" id="IPR000961">
    <property type="entry name" value="AGC-kinase_C"/>
</dbReference>
<dbReference type="PROSITE" id="PS51285">
    <property type="entry name" value="AGC_KINASE_CTER"/>
    <property type="match status" value="1"/>
</dbReference>
<evidence type="ECO:0000256" key="2">
    <source>
        <dbReference type="ARBA" id="ARBA00004184"/>
    </source>
</evidence>
<dbReference type="PROSITE" id="PS50003">
    <property type="entry name" value="PH_DOMAIN"/>
    <property type="match status" value="1"/>
</dbReference>
<keyword evidence="38" id="KW-1185">Reference proteome</keyword>
<dbReference type="InterPro" id="IPR015008">
    <property type="entry name" value="ROCK_Rho-bd_dom"/>
</dbReference>
<dbReference type="GO" id="GO:0007266">
    <property type="term" value="P:Rho protein signal transduction"/>
    <property type="evidence" value="ECO:0007669"/>
    <property type="project" value="UniProtKB-UniRule"/>
</dbReference>
<dbReference type="InterPro" id="IPR050839">
    <property type="entry name" value="Rho-assoc_Ser/Thr_Kinase"/>
</dbReference>
<name>A0A833S6B7_9HYME</name>
<dbReference type="InterPro" id="IPR002219">
    <property type="entry name" value="PKC_DAG/PE"/>
</dbReference>
<dbReference type="GO" id="GO:0032154">
    <property type="term" value="C:cleavage furrow"/>
    <property type="evidence" value="ECO:0007669"/>
    <property type="project" value="UniProtKB-SubCell"/>
</dbReference>
<evidence type="ECO:0000256" key="9">
    <source>
        <dbReference type="ARBA" id="ARBA00022490"/>
    </source>
</evidence>
<dbReference type="InterPro" id="IPR001849">
    <property type="entry name" value="PH_domain"/>
</dbReference>
<evidence type="ECO:0000313" key="37">
    <source>
        <dbReference type="EMBL" id="KAF3424042.1"/>
    </source>
</evidence>
<dbReference type="CDD" id="cd22250">
    <property type="entry name" value="ROCK_SBD"/>
    <property type="match status" value="1"/>
</dbReference>
<evidence type="ECO:0000256" key="30">
    <source>
        <dbReference type="SAM" id="Coils"/>
    </source>
</evidence>
<evidence type="ECO:0000256" key="26">
    <source>
        <dbReference type="ARBA" id="ARBA00079005"/>
    </source>
</evidence>
<reference evidence="37" key="1">
    <citation type="submission" date="2019-11" db="EMBL/GenBank/DDBJ databases">
        <title>The nuclear and mitochondrial genomes of Frieseomelitta varia - a highly eusocial stingless bee (Meliponini) with a permanently sterile worker caste.</title>
        <authorList>
            <person name="Freitas F.C.P."/>
            <person name="Lourenco A.P."/>
            <person name="Nunes F.M.F."/>
            <person name="Paschoal A.R."/>
            <person name="Abreu F.C.P."/>
            <person name="Barbin F.O."/>
            <person name="Bataglia L."/>
            <person name="Cardoso-Junior C.A.M."/>
            <person name="Cervoni M.S."/>
            <person name="Silva S.R."/>
            <person name="Dalarmi F."/>
            <person name="Del Lama M.A."/>
            <person name="Depintor T.S."/>
            <person name="Ferreira K.M."/>
            <person name="Goria P.S."/>
            <person name="Jaskot M.C."/>
            <person name="Lago D.C."/>
            <person name="Luna-Lucena D."/>
            <person name="Moda L.M."/>
            <person name="Nascimento L."/>
            <person name="Pedrino M."/>
            <person name="Rabico F.O."/>
            <person name="Sanches F.C."/>
            <person name="Santos D.E."/>
            <person name="Santos C.G."/>
            <person name="Vieira J."/>
            <person name="Lopes T.F."/>
            <person name="Barchuk A.R."/>
            <person name="Hartfelder K."/>
            <person name="Simoes Z.L.P."/>
            <person name="Bitondi M.M.G."/>
            <person name="Pinheiro D.G."/>
        </authorList>
    </citation>
    <scope>NUCLEOTIDE SEQUENCE</scope>
    <source>
        <strain evidence="37">USP_RPSP 00005682</strain>
        <tissue evidence="37">Whole individual</tissue>
    </source>
</reference>
<dbReference type="SMART" id="SM00233">
    <property type="entry name" value="PH"/>
    <property type="match status" value="1"/>
</dbReference>
<dbReference type="InterPro" id="IPR011009">
    <property type="entry name" value="Kinase-like_dom_sf"/>
</dbReference>
<keyword evidence="18 29" id="KW-0067">ATP-binding</keyword>
<dbReference type="Gene3D" id="3.30.200.20">
    <property type="entry name" value="Phosphorylase Kinase, domain 1"/>
    <property type="match status" value="1"/>
</dbReference>
<feature type="coiled-coil region" evidence="30">
    <location>
        <begin position="643"/>
        <end position="980"/>
    </location>
</feature>
<dbReference type="Pfam" id="PF00069">
    <property type="entry name" value="Pkinase"/>
    <property type="match status" value="1"/>
</dbReference>
<evidence type="ECO:0000256" key="18">
    <source>
        <dbReference type="ARBA" id="ARBA00022840"/>
    </source>
</evidence>
<dbReference type="GO" id="GO:0031267">
    <property type="term" value="F:small GTPase binding"/>
    <property type="evidence" value="ECO:0007669"/>
    <property type="project" value="InterPro"/>
</dbReference>
<dbReference type="SMART" id="SM00133">
    <property type="entry name" value="S_TK_X"/>
    <property type="match status" value="1"/>
</dbReference>
<evidence type="ECO:0000256" key="4">
    <source>
        <dbReference type="ARBA" id="ARBA00004245"/>
    </source>
</evidence>
<dbReference type="GO" id="GO:0030866">
    <property type="term" value="P:cortical actin cytoskeleton organization"/>
    <property type="evidence" value="ECO:0007669"/>
    <property type="project" value="TreeGrafter"/>
</dbReference>
<evidence type="ECO:0000256" key="19">
    <source>
        <dbReference type="ARBA" id="ARBA00022842"/>
    </source>
</evidence>
<dbReference type="InterPro" id="IPR057529">
    <property type="entry name" value="MRCK/ROCK_PH"/>
</dbReference>
<dbReference type="InterPro" id="IPR000719">
    <property type="entry name" value="Prot_kinase_dom"/>
</dbReference>
<evidence type="ECO:0000256" key="5">
    <source>
        <dbReference type="ARBA" id="ARBA00004626"/>
    </source>
</evidence>
<evidence type="ECO:0000256" key="13">
    <source>
        <dbReference type="ARBA" id="ARBA00022723"/>
    </source>
</evidence>
<evidence type="ECO:0000259" key="32">
    <source>
        <dbReference type="PROSITE" id="PS50003"/>
    </source>
</evidence>
<dbReference type="CDD" id="cd01242">
    <property type="entry name" value="PH_ROCK"/>
    <property type="match status" value="1"/>
</dbReference>
<evidence type="ECO:0000256" key="22">
    <source>
        <dbReference type="ARBA" id="ARBA00023212"/>
    </source>
</evidence>
<evidence type="ECO:0000259" key="34">
    <source>
        <dbReference type="PROSITE" id="PS50081"/>
    </source>
</evidence>
<dbReference type="Gene3D" id="2.30.29.30">
    <property type="entry name" value="Pleckstrin-homology domain (PH domain)/Phosphotyrosine-binding domain (PTB)"/>
    <property type="match status" value="1"/>
</dbReference>
<comment type="similarity">
    <text evidence="6">Belongs to the protein kinase superfamily. AGC Ser/Thr protein kinase family.</text>
</comment>
<dbReference type="CDD" id="cd20813">
    <property type="entry name" value="C1_ROCK"/>
    <property type="match status" value="1"/>
</dbReference>
<evidence type="ECO:0000256" key="29">
    <source>
        <dbReference type="PROSITE-ProRule" id="PRU10141"/>
    </source>
</evidence>
<dbReference type="GO" id="GO:0005524">
    <property type="term" value="F:ATP binding"/>
    <property type="evidence" value="ECO:0007669"/>
    <property type="project" value="UniProtKB-UniRule"/>
</dbReference>
<dbReference type="GO" id="GO:0072518">
    <property type="term" value="F:Rho-dependent protein serine/threonine kinase activity"/>
    <property type="evidence" value="ECO:0007669"/>
    <property type="project" value="TreeGrafter"/>
</dbReference>
<keyword evidence="8" id="KW-1003">Cell membrane</keyword>
<evidence type="ECO:0000256" key="24">
    <source>
        <dbReference type="ARBA" id="ARBA00065158"/>
    </source>
</evidence>
<dbReference type="PROSITE" id="PS50081">
    <property type="entry name" value="ZF_DAG_PE_2"/>
    <property type="match status" value="1"/>
</dbReference>